<dbReference type="EMBL" id="QJPH01000543">
    <property type="protein sequence ID" value="PZN70784.1"/>
    <property type="molecule type" value="Genomic_DNA"/>
</dbReference>
<organism evidence="2 3">
    <name type="scientific">Candidatus Methylumidiphilus alinenensis</name>
    <dbReference type="NCBI Taxonomy" id="2202197"/>
    <lineage>
        <taxon>Bacteria</taxon>
        <taxon>Pseudomonadati</taxon>
        <taxon>Pseudomonadota</taxon>
        <taxon>Gammaproteobacteria</taxon>
        <taxon>Methylococcales</taxon>
        <taxon>Candidatus Methylumidiphilus</taxon>
    </lineage>
</organism>
<proteinExistence type="predicted"/>
<keyword evidence="1" id="KW-0812">Transmembrane</keyword>
<comment type="caution">
    <text evidence="2">The sequence shown here is derived from an EMBL/GenBank/DDBJ whole genome shotgun (WGS) entry which is preliminary data.</text>
</comment>
<dbReference type="AlphaFoldDB" id="A0A2W4SAH1"/>
<feature type="transmembrane region" description="Helical" evidence="1">
    <location>
        <begin position="197"/>
        <end position="214"/>
    </location>
</feature>
<protein>
    <recommendedName>
        <fullName evidence="4">PEP-CTERM sorting domain-containing protein</fullName>
    </recommendedName>
</protein>
<keyword evidence="1" id="KW-1133">Transmembrane helix</keyword>
<evidence type="ECO:0000256" key="1">
    <source>
        <dbReference type="SAM" id="Phobius"/>
    </source>
</evidence>
<accession>A0A2W4SAH1</accession>
<evidence type="ECO:0008006" key="4">
    <source>
        <dbReference type="Google" id="ProtNLM"/>
    </source>
</evidence>
<sequence length="229" mass="23887">MNYLLKTTLIFNLMLFFFYESATAAPIVLNLDSLPGMSFWCCSAIPSANQLSTQFLPTDGVSFTSGSSYAAIVDLGLGHATTGTNGIGGSTPTGILTYDRENPITATFFSPSNPSVNAVTNFVSLRGDNYGSGLNVTLNAYGLTGNLLASYTTVDVGGETLSISVQGIHSVQFLGTHDNGGVVIDEFTFNKVTSTPIPAAAIFVAPALAGVFGISRRKRSKTGQGVSNS</sequence>
<evidence type="ECO:0000313" key="2">
    <source>
        <dbReference type="EMBL" id="PZN70784.1"/>
    </source>
</evidence>
<name>A0A2W4SAH1_9GAMM</name>
<dbReference type="Proteomes" id="UP000249396">
    <property type="component" value="Unassembled WGS sequence"/>
</dbReference>
<reference evidence="2 3" key="1">
    <citation type="journal article" date="2018" name="Aquat. Microb. Ecol.">
        <title>Gammaproteobacterial methanotrophs dominate.</title>
        <authorList>
            <person name="Rissanen A.J."/>
            <person name="Saarenheimo J."/>
            <person name="Tiirola M."/>
            <person name="Peura S."/>
            <person name="Aalto S.L."/>
            <person name="Karvinen A."/>
            <person name="Nykanen H."/>
        </authorList>
    </citation>
    <scope>NUCLEOTIDE SEQUENCE [LARGE SCALE GENOMIC DNA]</scope>
    <source>
        <strain evidence="2">AMbin10</strain>
    </source>
</reference>
<evidence type="ECO:0000313" key="3">
    <source>
        <dbReference type="Proteomes" id="UP000249396"/>
    </source>
</evidence>
<keyword evidence="1" id="KW-0472">Membrane</keyword>
<gene>
    <name evidence="2" type="ORF">DM484_27915</name>
</gene>